<dbReference type="Proteomes" id="UP000593571">
    <property type="component" value="Unassembled WGS sequence"/>
</dbReference>
<dbReference type="EMBL" id="JACASE010000014">
    <property type="protein sequence ID" value="KAF6410738.1"/>
    <property type="molecule type" value="Genomic_DNA"/>
</dbReference>
<comment type="caution">
    <text evidence="1">The sequence shown here is derived from an EMBL/GenBank/DDBJ whole genome shotgun (WGS) entry which is preliminary data.</text>
</comment>
<name>A0A7J8CIR1_ROUAE</name>
<keyword evidence="2" id="KW-1185">Reference proteome</keyword>
<protein>
    <submittedName>
        <fullName evidence="1">Uncharacterized protein</fullName>
    </submittedName>
</protein>
<evidence type="ECO:0000313" key="1">
    <source>
        <dbReference type="EMBL" id="KAF6410738.1"/>
    </source>
</evidence>
<reference evidence="1 2" key="1">
    <citation type="journal article" date="2020" name="Nature">
        <title>Six reference-quality genomes reveal evolution of bat adaptations.</title>
        <authorList>
            <person name="Jebb D."/>
            <person name="Huang Z."/>
            <person name="Pippel M."/>
            <person name="Hughes G.M."/>
            <person name="Lavrichenko K."/>
            <person name="Devanna P."/>
            <person name="Winkler S."/>
            <person name="Jermiin L.S."/>
            <person name="Skirmuntt E.C."/>
            <person name="Katzourakis A."/>
            <person name="Burkitt-Gray L."/>
            <person name="Ray D.A."/>
            <person name="Sullivan K.A.M."/>
            <person name="Roscito J.G."/>
            <person name="Kirilenko B.M."/>
            <person name="Davalos L.M."/>
            <person name="Corthals A.P."/>
            <person name="Power M.L."/>
            <person name="Jones G."/>
            <person name="Ransome R.D."/>
            <person name="Dechmann D.K.N."/>
            <person name="Locatelli A.G."/>
            <person name="Puechmaille S.J."/>
            <person name="Fedrigo O."/>
            <person name="Jarvis E.D."/>
            <person name="Hiller M."/>
            <person name="Vernes S.C."/>
            <person name="Myers E.W."/>
            <person name="Teeling E.C."/>
        </authorList>
    </citation>
    <scope>NUCLEOTIDE SEQUENCE [LARGE SCALE GENOMIC DNA]</scope>
    <source>
        <strain evidence="1">MRouAeg1</strain>
        <tissue evidence="1">Muscle</tissue>
    </source>
</reference>
<proteinExistence type="predicted"/>
<accession>A0A7J8CIR1</accession>
<dbReference type="AlphaFoldDB" id="A0A7J8CIR1"/>
<gene>
    <name evidence="1" type="ORF">HJG63_009179</name>
</gene>
<evidence type="ECO:0000313" key="2">
    <source>
        <dbReference type="Proteomes" id="UP000593571"/>
    </source>
</evidence>
<organism evidence="1 2">
    <name type="scientific">Rousettus aegyptiacus</name>
    <name type="common">Egyptian fruit bat</name>
    <name type="synonym">Pteropus aegyptiacus</name>
    <dbReference type="NCBI Taxonomy" id="9407"/>
    <lineage>
        <taxon>Eukaryota</taxon>
        <taxon>Metazoa</taxon>
        <taxon>Chordata</taxon>
        <taxon>Craniata</taxon>
        <taxon>Vertebrata</taxon>
        <taxon>Euteleostomi</taxon>
        <taxon>Mammalia</taxon>
        <taxon>Eutheria</taxon>
        <taxon>Laurasiatheria</taxon>
        <taxon>Chiroptera</taxon>
        <taxon>Yinpterochiroptera</taxon>
        <taxon>Pteropodoidea</taxon>
        <taxon>Pteropodidae</taxon>
        <taxon>Rousettinae</taxon>
        <taxon>Rousettus</taxon>
    </lineage>
</organism>
<sequence length="259" mass="27832">MGNAVSINVTTRWRARGEKSNFRDCLILVSTLASPVSSLSLLHPVEGVASHCALQPRRHKARCPYPLPQEEGLSAETHLATEKQSSGSERLGWVPRHRGDAEWLLLDNLGQRKTQTSNLRHHPTCKPATLSKGPACMARASMQGRGAARFTAQHTPSDCWTSTMSSAPWGCPDRSKLSGSFCGICSAHPWPTPHTADEVALGAPGPGSMDPDAAACHLAAWLPCSAWAGGGTEVRARSKLQAIKSSFVISVYNSMYLSH</sequence>